<dbReference type="Proteomes" id="UP000245699">
    <property type="component" value="Unassembled WGS sequence"/>
</dbReference>
<keyword evidence="6 10" id="KW-0408">Iron</keyword>
<comment type="subcellular location">
    <subcellularLocation>
        <location evidence="10">Cytoplasm</location>
    </subcellularLocation>
</comment>
<dbReference type="GO" id="GO:0090560">
    <property type="term" value="F:2-(3-amino-3-carboxypropyl)histidine synthase activity"/>
    <property type="evidence" value="ECO:0007669"/>
    <property type="project" value="InterPro"/>
</dbReference>
<dbReference type="FunFam" id="3.40.50.11860:FF:000001">
    <property type="entry name" value="2-(3-amino-3-carboxypropyl)histidine synthase subunit 2"/>
    <property type="match status" value="1"/>
</dbReference>
<dbReference type="NCBIfam" id="TIGR00272">
    <property type="entry name" value="DPH2"/>
    <property type="match status" value="1"/>
</dbReference>
<evidence type="ECO:0000256" key="1">
    <source>
        <dbReference type="ARBA" id="ARBA00001966"/>
    </source>
</evidence>
<evidence type="ECO:0000256" key="5">
    <source>
        <dbReference type="ARBA" id="ARBA00022723"/>
    </source>
</evidence>
<dbReference type="InterPro" id="IPR016435">
    <property type="entry name" value="DPH1/DPH2"/>
</dbReference>
<dbReference type="EMBL" id="MBFT01000735">
    <property type="protein sequence ID" value="PVU87497.1"/>
    <property type="molecule type" value="Genomic_DNA"/>
</dbReference>
<comment type="function">
    <text evidence="9">Required for the first step of diphthamide biosynthesis, a post-translational modification of histidine which occurs in elongation factor 2. DPH1 and DPH2 transfer a 3-amino-3-carboxypropyl (ACP) group from S-adenosyl-L-methionine (SAM) to a histidine residue, the reaction is assisted by a reduction system comprising DPH3 and a NADH-dependent reductase, predominantly CBR1. Facilitates the reduction of the catalytic iron-sulfur cluster found in the DPH1 subunit.</text>
</comment>
<dbReference type="SFLD" id="SFLDS00032">
    <property type="entry name" value="Radical_SAM_3-amino-3-carboxyp"/>
    <property type="match status" value="1"/>
</dbReference>
<comment type="similarity">
    <text evidence="3 10">Belongs to the DPH1/DPH2 family. DPH2 subfamily.</text>
</comment>
<comment type="pathway">
    <text evidence="2 10">Protein modification; peptidyl-diphthamide biosynthesis.</text>
</comment>
<dbReference type="NCBIfam" id="TIGR00322">
    <property type="entry name" value="diphth2_R"/>
    <property type="match status" value="1"/>
</dbReference>
<keyword evidence="7 10" id="KW-0411">Iron-sulfur</keyword>
<dbReference type="EMBL" id="MBFT01000964">
    <property type="protein sequence ID" value="PVU86113.1"/>
    <property type="molecule type" value="Genomic_DNA"/>
</dbReference>
<reference evidence="12 13" key="1">
    <citation type="journal article" date="2018" name="MBio">
        <title>Comparative Genomics Reveals the Core Gene Toolbox for the Fungus-Insect Symbiosis.</title>
        <authorList>
            <person name="Wang Y."/>
            <person name="Stata M."/>
            <person name="Wang W."/>
            <person name="Stajich J.E."/>
            <person name="White M.M."/>
            <person name="Moncalvo J.M."/>
        </authorList>
    </citation>
    <scope>NUCLEOTIDE SEQUENCE [LARGE SCALE GENOMIC DNA]</scope>
    <source>
        <strain evidence="12 13">AUS-77-4</strain>
    </source>
</reference>
<dbReference type="STRING" id="61424.A0A2T9Y5B1"/>
<comment type="subunit">
    <text evidence="8">Component of the 2-(3-amino-3-carboxypropyl)histidine synthase complex composed of DPH1, DPH2, DPH3 and a NADH-dependent reductase, predominantly CBR1.</text>
</comment>
<dbReference type="InterPro" id="IPR042263">
    <property type="entry name" value="DPH1/DPH2_1"/>
</dbReference>
<comment type="cofactor">
    <cofactor evidence="1">
        <name>[4Fe-4S] cluster</name>
        <dbReference type="ChEBI" id="CHEBI:49883"/>
    </cofactor>
</comment>
<evidence type="ECO:0000313" key="13">
    <source>
        <dbReference type="Proteomes" id="UP000245699"/>
    </source>
</evidence>
<evidence type="ECO:0000313" key="12">
    <source>
        <dbReference type="EMBL" id="PVU87497.1"/>
    </source>
</evidence>
<name>A0A2T9Y5B1_9FUNG</name>
<evidence type="ECO:0000256" key="7">
    <source>
        <dbReference type="ARBA" id="ARBA00023014"/>
    </source>
</evidence>
<evidence type="ECO:0000256" key="9">
    <source>
        <dbReference type="ARBA" id="ARBA00054092"/>
    </source>
</evidence>
<sequence length="505" mass="56949">MEASGQVNIDNDGSEVIGRNIAVKVVKKDIDKEELYKQYEITSTVQRILKEGYNTIALQFPDELLRDSALVAAEIERLTSKKVVVLGDTTFGSCCVDEVAAQHVNSDLVVHYGNTCLSNTSNLPVLYVYTQREINVESAANKILDGISNLTHTNVLILSDKVYNHAEEKLLDLLTLRNSDTTFKHFESNSELFFDPKRHKENSSTKNETIIHSVLENLRTGDDTNTAIVYIGNEGAKLSNLIITNSRETVYSYSPETDEFRQESGSVNRHLGKRYFVMQKARDARVVGLVVGTLSADKYIAVVEKLKEIFRLYKIKFYVILAGKINAAKLANFTDIETFVIVACPENSLVDSKEFYQPVVTPYEMITALQSLPNFNSEYTTDFQSFLKRADEIISKENMEIKEKEHDSDSEAPRYSLITGKLVSSRKLENTTGISAVEYSQQETQLSVRDRNNQVAAKLQNVTYENFQDRIFKGLEIDETGDLKPEIAVEGRSGIAKNYNFEPKD</sequence>
<dbReference type="GO" id="GO:0051536">
    <property type="term" value="F:iron-sulfur cluster binding"/>
    <property type="evidence" value="ECO:0007669"/>
    <property type="project" value="UniProtKB-KW"/>
</dbReference>
<dbReference type="OrthoDB" id="449241at2759"/>
<evidence type="ECO:0000256" key="3">
    <source>
        <dbReference type="ARBA" id="ARBA00006179"/>
    </source>
</evidence>
<keyword evidence="10" id="KW-0963">Cytoplasm</keyword>
<dbReference type="InterPro" id="IPR010014">
    <property type="entry name" value="DHP2"/>
</dbReference>
<dbReference type="PANTHER" id="PTHR10762">
    <property type="entry name" value="DIPHTHAMIDE BIOSYNTHESIS PROTEIN"/>
    <property type="match status" value="1"/>
</dbReference>
<dbReference type="PANTHER" id="PTHR10762:SF2">
    <property type="entry name" value="2-(3-AMINO-3-CARBOXYPROPYL)HISTIDINE SYNTHASE SUBUNIT 2"/>
    <property type="match status" value="1"/>
</dbReference>
<comment type="function">
    <text evidence="10">Required for the first step of diphthamide biosynthesis, a post-translational modification of histidine which occurs in elongation factor 2. DPH1 and DPH2 transfer a 3-amino-3-carboxypropyl (ACP) group from S-adenosyl-L-methionine (SAM) to a histidine residue, the reaction is assisted by a reduction system comprising DPH3 and a NADH-dependent reductase. Facilitates the reduction of the catalytic iron-sulfur cluster found in the DPH1 subunit.</text>
</comment>
<accession>A0A2T9Y5B1</accession>
<dbReference type="Pfam" id="PF01866">
    <property type="entry name" value="Diphthamide_syn"/>
    <property type="match status" value="1"/>
</dbReference>
<evidence type="ECO:0000256" key="8">
    <source>
        <dbReference type="ARBA" id="ARBA00034128"/>
    </source>
</evidence>
<keyword evidence="5 10" id="KW-0479">Metal-binding</keyword>
<dbReference type="AlphaFoldDB" id="A0A2T9Y5B1"/>
<evidence type="ECO:0000256" key="6">
    <source>
        <dbReference type="ARBA" id="ARBA00023004"/>
    </source>
</evidence>
<protein>
    <recommendedName>
        <fullName evidence="4 10">2-(3-amino-3-carboxypropyl)histidine synthase subunit 2</fullName>
    </recommendedName>
</protein>
<evidence type="ECO:0000313" key="11">
    <source>
        <dbReference type="EMBL" id="PVU86113.1"/>
    </source>
</evidence>
<dbReference type="FunFam" id="3.40.50.11840:FF:000002">
    <property type="entry name" value="2-(3-amino-3-carboxypropyl)histidine synthase subunit 2"/>
    <property type="match status" value="1"/>
</dbReference>
<proteinExistence type="inferred from homology"/>
<dbReference type="GO" id="GO:0046872">
    <property type="term" value="F:metal ion binding"/>
    <property type="evidence" value="ECO:0007669"/>
    <property type="project" value="UniProtKB-KW"/>
</dbReference>
<gene>
    <name evidence="12" type="ORF">BB559_006015</name>
    <name evidence="11" type="ORF">BB559_006655</name>
</gene>
<comment type="caution">
    <text evidence="12">The sequence shown here is derived from an EMBL/GenBank/DDBJ whole genome shotgun (WGS) entry which is preliminary data.</text>
</comment>
<dbReference type="Gene3D" id="3.40.50.11840">
    <property type="entry name" value="Diphthamide synthesis DPH1/DPH2 domain 1"/>
    <property type="match status" value="1"/>
</dbReference>
<evidence type="ECO:0000256" key="4">
    <source>
        <dbReference type="ARBA" id="ARBA00021914"/>
    </source>
</evidence>
<evidence type="ECO:0000256" key="10">
    <source>
        <dbReference type="RuleBase" id="RU364133"/>
    </source>
</evidence>
<evidence type="ECO:0000256" key="2">
    <source>
        <dbReference type="ARBA" id="ARBA00005156"/>
    </source>
</evidence>
<dbReference type="GO" id="GO:0005737">
    <property type="term" value="C:cytoplasm"/>
    <property type="evidence" value="ECO:0007669"/>
    <property type="project" value="UniProtKB-SubCell"/>
</dbReference>
<dbReference type="SFLD" id="SFLDG01121">
    <property type="entry name" value="Diphthamide_biosynthesis"/>
    <property type="match status" value="1"/>
</dbReference>
<dbReference type="Gene3D" id="3.40.50.11860">
    <property type="entry name" value="Diphthamide synthesis DPH1/DPH2 domain 3"/>
    <property type="match status" value="1"/>
</dbReference>
<dbReference type="UniPathway" id="UPA00559"/>
<dbReference type="GO" id="GO:0017183">
    <property type="term" value="P:protein histidyl modification to diphthamide"/>
    <property type="evidence" value="ECO:0007669"/>
    <property type="project" value="UniProtKB-UniPathway"/>
</dbReference>
<organism evidence="12 13">
    <name type="scientific">Furculomyces boomerangus</name>
    <dbReference type="NCBI Taxonomy" id="61424"/>
    <lineage>
        <taxon>Eukaryota</taxon>
        <taxon>Fungi</taxon>
        <taxon>Fungi incertae sedis</taxon>
        <taxon>Zoopagomycota</taxon>
        <taxon>Kickxellomycotina</taxon>
        <taxon>Harpellomycetes</taxon>
        <taxon>Harpellales</taxon>
        <taxon>Harpellaceae</taxon>
        <taxon>Furculomyces</taxon>
    </lineage>
</organism>
<dbReference type="InterPro" id="IPR042265">
    <property type="entry name" value="DPH1/DPH2_3"/>
</dbReference>
<keyword evidence="13" id="KW-1185">Reference proteome</keyword>